<name>A0A923L6V7_9BACI</name>
<comment type="caution">
    <text evidence="3">The sequence shown here is derived from an EMBL/GenBank/DDBJ whole genome shotgun (WGS) entry which is preliminary data.</text>
</comment>
<dbReference type="InterPro" id="IPR048862">
    <property type="entry name" value="SPOCS_spoVID_N"/>
</dbReference>
<dbReference type="Pfam" id="PF01476">
    <property type="entry name" value="LysM"/>
    <property type="match status" value="1"/>
</dbReference>
<evidence type="ECO:0000259" key="2">
    <source>
        <dbReference type="PROSITE" id="PS51782"/>
    </source>
</evidence>
<gene>
    <name evidence="3" type="primary">spoVID</name>
    <name evidence="3" type="ORF">H8S33_12220</name>
</gene>
<dbReference type="AlphaFoldDB" id="A0A923L6V7"/>
<dbReference type="SUPFAM" id="SSF54106">
    <property type="entry name" value="LysM domain"/>
    <property type="match status" value="1"/>
</dbReference>
<dbReference type="Pfam" id="PF20918">
    <property type="entry name" value="SPOCS_spoVID-N"/>
    <property type="match status" value="1"/>
</dbReference>
<dbReference type="InterPro" id="IPR014256">
    <property type="entry name" value="Spore_VI_D"/>
</dbReference>
<organism evidence="3 4">
    <name type="scientific">Ornithinibacillus hominis</name>
    <dbReference type="NCBI Taxonomy" id="2763055"/>
    <lineage>
        <taxon>Bacteria</taxon>
        <taxon>Bacillati</taxon>
        <taxon>Bacillota</taxon>
        <taxon>Bacilli</taxon>
        <taxon>Bacillales</taxon>
        <taxon>Bacillaceae</taxon>
        <taxon>Ornithinibacillus</taxon>
    </lineage>
</organism>
<feature type="domain" description="LysM" evidence="2">
    <location>
        <begin position="292"/>
        <end position="335"/>
    </location>
</feature>
<protein>
    <submittedName>
        <fullName evidence="3">Stage VI sporulation protein D</fullName>
    </submittedName>
</protein>
<dbReference type="Gene3D" id="3.10.350.10">
    <property type="entry name" value="LysM domain"/>
    <property type="match status" value="1"/>
</dbReference>
<reference evidence="3" key="1">
    <citation type="submission" date="2020-08" db="EMBL/GenBank/DDBJ databases">
        <title>Genome public.</title>
        <authorList>
            <person name="Liu C."/>
            <person name="Sun Q."/>
        </authorList>
    </citation>
    <scope>NUCLEOTIDE SEQUENCE</scope>
    <source>
        <strain evidence="3">BX22</strain>
    </source>
</reference>
<dbReference type="EMBL" id="JACOOL010000008">
    <property type="protein sequence ID" value="MBC5637573.1"/>
    <property type="molecule type" value="Genomic_DNA"/>
</dbReference>
<evidence type="ECO:0000313" key="4">
    <source>
        <dbReference type="Proteomes" id="UP000637359"/>
    </source>
</evidence>
<keyword evidence="4" id="KW-1185">Reference proteome</keyword>
<evidence type="ECO:0000313" key="3">
    <source>
        <dbReference type="EMBL" id="MBC5637573.1"/>
    </source>
</evidence>
<dbReference type="SMART" id="SM00257">
    <property type="entry name" value="LysM"/>
    <property type="match status" value="1"/>
</dbReference>
<feature type="compositionally biased region" description="Acidic residues" evidence="1">
    <location>
        <begin position="240"/>
        <end position="265"/>
    </location>
</feature>
<dbReference type="InterPro" id="IPR018392">
    <property type="entry name" value="LysM"/>
</dbReference>
<feature type="region of interest" description="Disordered" evidence="1">
    <location>
        <begin position="189"/>
        <end position="208"/>
    </location>
</feature>
<dbReference type="PROSITE" id="PS51782">
    <property type="entry name" value="LYSM"/>
    <property type="match status" value="1"/>
</dbReference>
<dbReference type="Proteomes" id="UP000637359">
    <property type="component" value="Unassembled WGS sequence"/>
</dbReference>
<evidence type="ECO:0000256" key="1">
    <source>
        <dbReference type="SAM" id="MobiDB-lite"/>
    </source>
</evidence>
<dbReference type="NCBIfam" id="TIGR02907">
    <property type="entry name" value="spore_VI_D"/>
    <property type="match status" value="1"/>
</dbReference>
<dbReference type="RefSeq" id="WP_186870278.1">
    <property type="nucleotide sequence ID" value="NZ_JACOOL010000008.1"/>
</dbReference>
<feature type="region of interest" description="Disordered" evidence="1">
    <location>
        <begin position="235"/>
        <end position="269"/>
    </location>
</feature>
<proteinExistence type="predicted"/>
<accession>A0A923L6V7</accession>
<dbReference type="InterPro" id="IPR036779">
    <property type="entry name" value="LysM_dom_sf"/>
</dbReference>
<sequence>MVNEQNLFRFDLNESLYFEKGQEVAEIMGISLEPEISIQEFADFISIRGVIELQGSYQKAQTIGESTESYLDGYDSKRYMERVTDAEYGVAEFRHRFPVEITVPSYRVENLDDVTVFISEFDYELPESDHLYLRSTIEIHGIRNQVEEEEAEAAVEVEADEEPTTEALLEEEPALARNEEEVFEFDVKHEDESSTYIEDSPEPLPTLSQEEINDSIEDDRWKFMQKTQTFDEFFNKNQEPEIEVEEELHEPSSSEEETYSLDDSDESRTEKADLTYLADMFRGGEEQYAKVRLCIVQEKDTLESLAERYETTTLHIRNQNRLEDDDITEGQLLYIPVKNK</sequence>